<feature type="transmembrane region" description="Helical" evidence="6">
    <location>
        <begin position="86"/>
        <end position="102"/>
    </location>
</feature>
<proteinExistence type="predicted"/>
<keyword evidence="5 6" id="KW-0472">Membrane</keyword>
<dbReference type="Pfam" id="PF02588">
    <property type="entry name" value="YitT_membrane"/>
    <property type="match status" value="1"/>
</dbReference>
<dbReference type="PANTHER" id="PTHR33545">
    <property type="entry name" value="UPF0750 MEMBRANE PROTEIN YITT-RELATED"/>
    <property type="match status" value="1"/>
</dbReference>
<dbReference type="Gene3D" id="3.30.70.120">
    <property type="match status" value="1"/>
</dbReference>
<gene>
    <name evidence="8" type="ORF">FYJ33_11185</name>
</gene>
<evidence type="ECO:0000313" key="9">
    <source>
        <dbReference type="Proteomes" id="UP000460287"/>
    </source>
</evidence>
<reference evidence="8 9" key="1">
    <citation type="submission" date="2019-08" db="EMBL/GenBank/DDBJ databases">
        <title>In-depth cultivation of the pig gut microbiome towards novel bacterial diversity and tailored functional studies.</title>
        <authorList>
            <person name="Wylensek D."/>
            <person name="Hitch T.C.A."/>
            <person name="Clavel T."/>
        </authorList>
    </citation>
    <scope>NUCLEOTIDE SEQUENCE [LARGE SCALE GENOMIC DNA]</scope>
    <source>
        <strain evidence="8 9">WCA-383-APC-5B</strain>
    </source>
</reference>
<evidence type="ECO:0000256" key="4">
    <source>
        <dbReference type="ARBA" id="ARBA00022989"/>
    </source>
</evidence>
<keyword evidence="2" id="KW-1003">Cell membrane</keyword>
<evidence type="ECO:0000256" key="1">
    <source>
        <dbReference type="ARBA" id="ARBA00004651"/>
    </source>
</evidence>
<evidence type="ECO:0000256" key="3">
    <source>
        <dbReference type="ARBA" id="ARBA00022692"/>
    </source>
</evidence>
<dbReference type="InterPro" id="IPR003740">
    <property type="entry name" value="YitT"/>
</dbReference>
<evidence type="ECO:0000256" key="2">
    <source>
        <dbReference type="ARBA" id="ARBA00022475"/>
    </source>
</evidence>
<name>A0A7X2MZH3_9CLOT</name>
<keyword evidence="4 6" id="KW-1133">Transmembrane helix</keyword>
<feature type="transmembrane region" description="Helical" evidence="6">
    <location>
        <begin position="148"/>
        <end position="170"/>
    </location>
</feature>
<dbReference type="PIRSF" id="PIRSF006483">
    <property type="entry name" value="Membrane_protein_YitT"/>
    <property type="match status" value="1"/>
</dbReference>
<dbReference type="InterPro" id="IPR015867">
    <property type="entry name" value="N-reg_PII/ATP_PRibTrfase_C"/>
</dbReference>
<feature type="transmembrane region" description="Helical" evidence="6">
    <location>
        <begin position="108"/>
        <end position="127"/>
    </location>
</feature>
<comment type="subcellular location">
    <subcellularLocation>
        <location evidence="1">Cell membrane</location>
        <topology evidence="1">Multi-pass membrane protein</topology>
    </subcellularLocation>
</comment>
<feature type="domain" description="DUF2179" evidence="7">
    <location>
        <begin position="225"/>
        <end position="279"/>
    </location>
</feature>
<evidence type="ECO:0000256" key="5">
    <source>
        <dbReference type="ARBA" id="ARBA00023136"/>
    </source>
</evidence>
<feature type="transmembrane region" description="Helical" evidence="6">
    <location>
        <begin position="176"/>
        <end position="195"/>
    </location>
</feature>
<dbReference type="GO" id="GO:0005886">
    <property type="term" value="C:plasma membrane"/>
    <property type="evidence" value="ECO:0007669"/>
    <property type="project" value="UniProtKB-SubCell"/>
</dbReference>
<evidence type="ECO:0000256" key="6">
    <source>
        <dbReference type="SAM" id="Phobius"/>
    </source>
</evidence>
<dbReference type="InterPro" id="IPR051461">
    <property type="entry name" value="UPF0750_membrane"/>
</dbReference>
<dbReference type="Pfam" id="PF10035">
    <property type="entry name" value="DUF2179"/>
    <property type="match status" value="1"/>
</dbReference>
<evidence type="ECO:0000259" key="7">
    <source>
        <dbReference type="Pfam" id="PF10035"/>
    </source>
</evidence>
<dbReference type="Proteomes" id="UP000460287">
    <property type="component" value="Unassembled WGS sequence"/>
</dbReference>
<comment type="caution">
    <text evidence="8">The sequence shown here is derived from an EMBL/GenBank/DDBJ whole genome shotgun (WGS) entry which is preliminary data.</text>
</comment>
<accession>A0A7X2MZH3</accession>
<feature type="transmembrane region" description="Helical" evidence="6">
    <location>
        <begin position="50"/>
        <end position="74"/>
    </location>
</feature>
<dbReference type="RefSeq" id="WP_154531848.1">
    <property type="nucleotide sequence ID" value="NZ_VULX01000018.1"/>
</dbReference>
<dbReference type="InterPro" id="IPR019264">
    <property type="entry name" value="DUF2179"/>
</dbReference>
<dbReference type="CDD" id="cd16380">
    <property type="entry name" value="YitT_C"/>
    <property type="match status" value="1"/>
</dbReference>
<dbReference type="AlphaFoldDB" id="A0A7X2MZH3"/>
<dbReference type="PANTHER" id="PTHR33545:SF5">
    <property type="entry name" value="UPF0750 MEMBRANE PROTEIN YITT"/>
    <property type="match status" value="1"/>
</dbReference>
<protein>
    <submittedName>
        <fullName evidence="8">YitT family protein</fullName>
    </submittedName>
</protein>
<sequence length="290" mass="31307">MESKSKTLLMDTIYDIIGSIFLGMGIYSFAKNANFAPGGLSGISLILNYIFNLPIGTLTMTLNIPLIIISCKVLGKNFLLKSMKTIFINTIILDYIFPHLPMYKGLPITASIFTGIFTGLGCALIYMRGSSTGGIDFIVMSIKQKKPHLSVGQIVLVINTAIVLVGGAVYKNVDAILYGVVANIITTIVMDKVMIGVTDGKLLLIIIDKQYGKPLANDIFELIHRGATLMDGKGSYSGTSKEIVLCACSNVQISAIKSIAYKYDPKAIVMITNTNEVIGEGFVLPEMTAQ</sequence>
<feature type="transmembrane region" description="Helical" evidence="6">
    <location>
        <begin position="12"/>
        <end position="30"/>
    </location>
</feature>
<keyword evidence="3 6" id="KW-0812">Transmembrane</keyword>
<organism evidence="8 9">
    <name type="scientific">Inconstantimicrobium porci</name>
    <dbReference type="NCBI Taxonomy" id="2652291"/>
    <lineage>
        <taxon>Bacteria</taxon>
        <taxon>Bacillati</taxon>
        <taxon>Bacillota</taxon>
        <taxon>Clostridia</taxon>
        <taxon>Eubacteriales</taxon>
        <taxon>Clostridiaceae</taxon>
        <taxon>Inconstantimicrobium</taxon>
    </lineage>
</organism>
<evidence type="ECO:0000313" key="8">
    <source>
        <dbReference type="EMBL" id="MSR91947.1"/>
    </source>
</evidence>
<dbReference type="EMBL" id="VULX01000018">
    <property type="protein sequence ID" value="MSR91947.1"/>
    <property type="molecule type" value="Genomic_DNA"/>
</dbReference>
<keyword evidence="9" id="KW-1185">Reference proteome</keyword>